<protein>
    <submittedName>
        <fullName evidence="2">Uncharacterized protein</fullName>
    </submittedName>
</protein>
<gene>
    <name evidence="2" type="ORF">G3M48_004490</name>
</gene>
<feature type="compositionally biased region" description="Polar residues" evidence="1">
    <location>
        <begin position="141"/>
        <end position="152"/>
    </location>
</feature>
<organism evidence="2 3">
    <name type="scientific">Beauveria asiatica</name>
    <dbReference type="NCBI Taxonomy" id="1069075"/>
    <lineage>
        <taxon>Eukaryota</taxon>
        <taxon>Fungi</taxon>
        <taxon>Dikarya</taxon>
        <taxon>Ascomycota</taxon>
        <taxon>Pezizomycotina</taxon>
        <taxon>Sordariomycetes</taxon>
        <taxon>Hypocreomycetidae</taxon>
        <taxon>Hypocreales</taxon>
        <taxon>Cordycipitaceae</taxon>
        <taxon>Beauveria</taxon>
    </lineage>
</organism>
<dbReference type="Proteomes" id="UP001397290">
    <property type="component" value="Unassembled WGS sequence"/>
</dbReference>
<evidence type="ECO:0000313" key="3">
    <source>
        <dbReference type="Proteomes" id="UP001397290"/>
    </source>
</evidence>
<reference evidence="2 3" key="1">
    <citation type="submission" date="2020-02" db="EMBL/GenBank/DDBJ databases">
        <title>Comparative genomics of the hypocrealean fungal genus Beauvera.</title>
        <authorList>
            <person name="Showalter D.N."/>
            <person name="Bushley K.E."/>
            <person name="Rehner S.A."/>
        </authorList>
    </citation>
    <scope>NUCLEOTIDE SEQUENCE [LARGE SCALE GENOMIC DNA]</scope>
    <source>
        <strain evidence="2 3">ARSEF4384</strain>
    </source>
</reference>
<evidence type="ECO:0000256" key="1">
    <source>
        <dbReference type="SAM" id="MobiDB-lite"/>
    </source>
</evidence>
<dbReference type="EMBL" id="JAAHCF010000294">
    <property type="protein sequence ID" value="KAK8145393.1"/>
    <property type="molecule type" value="Genomic_DNA"/>
</dbReference>
<accession>A0AAW0RTT2</accession>
<name>A0AAW0RTT2_9HYPO</name>
<sequence length="152" mass="16569">MSPVLAKSGVCSEEKAGRGLLSPNHVTRGRETAANTVVQIDGVVSHQPARPSPFYELYLFHMRCCAQVQSSRDSCDLPANMPSVAEYQQKYDEISEIRQAAKKDFSMSNAKKREIAEQYKAAANDLRAASRAAMASPHQPQPNTNQLSGSAS</sequence>
<evidence type="ECO:0000313" key="2">
    <source>
        <dbReference type="EMBL" id="KAK8145393.1"/>
    </source>
</evidence>
<dbReference type="AlphaFoldDB" id="A0AAW0RTT2"/>
<proteinExistence type="predicted"/>
<comment type="caution">
    <text evidence="2">The sequence shown here is derived from an EMBL/GenBank/DDBJ whole genome shotgun (WGS) entry which is preliminary data.</text>
</comment>
<keyword evidence="3" id="KW-1185">Reference proteome</keyword>
<feature type="region of interest" description="Disordered" evidence="1">
    <location>
        <begin position="127"/>
        <end position="152"/>
    </location>
</feature>